<keyword evidence="3" id="KW-0732">Signal</keyword>
<dbReference type="InterPro" id="IPR050932">
    <property type="entry name" value="TM2D1-3-like"/>
</dbReference>
<feature type="domain" description="TM2" evidence="8">
    <location>
        <begin position="8"/>
        <end position="56"/>
    </location>
</feature>
<feature type="transmembrane region" description="Helical" evidence="7">
    <location>
        <begin position="94"/>
        <end position="116"/>
    </location>
</feature>
<dbReference type="AlphaFoldDB" id="A0A935M8R0"/>
<dbReference type="PANTHER" id="PTHR21016:SF7">
    <property type="entry name" value="TM2 DOMAIN-CONTAINING PROTEIN 3"/>
    <property type="match status" value="1"/>
</dbReference>
<comment type="subcellular location">
    <subcellularLocation>
        <location evidence="1">Membrane</location>
        <topology evidence="1">Multi-pass membrane protein</topology>
    </subcellularLocation>
</comment>
<keyword evidence="6" id="KW-0325">Glycoprotein</keyword>
<evidence type="ECO:0000256" key="5">
    <source>
        <dbReference type="ARBA" id="ARBA00023136"/>
    </source>
</evidence>
<evidence type="ECO:0000256" key="6">
    <source>
        <dbReference type="ARBA" id="ARBA00023180"/>
    </source>
</evidence>
<sequence>MAAGVQSDKDWTVTILLSVLVGGLGMDRFYLGSWGLGLGKLLTGGGLGVWSLVDMILAVTKNMRDAQGRLVGKPEPEASDEDVHGATPNVAGKILAGALLLVILLAVSYGISFIVATGVGKVVTFDHIIPWFVDKKK</sequence>
<keyword evidence="5 7" id="KW-0472">Membrane</keyword>
<dbReference type="PANTHER" id="PTHR21016">
    <property type="entry name" value="BETA-AMYLOID BINDING PROTEIN-RELATED"/>
    <property type="match status" value="1"/>
</dbReference>
<keyword evidence="4 7" id="KW-1133">Transmembrane helix</keyword>
<dbReference type="EMBL" id="JADKGK010000008">
    <property type="protein sequence ID" value="MBL0003059.1"/>
    <property type="molecule type" value="Genomic_DNA"/>
</dbReference>
<organism evidence="9 11">
    <name type="scientific">Candidatus Phosphoribacter hodrii</name>
    <dbReference type="NCBI Taxonomy" id="2953743"/>
    <lineage>
        <taxon>Bacteria</taxon>
        <taxon>Bacillati</taxon>
        <taxon>Actinomycetota</taxon>
        <taxon>Actinomycetes</taxon>
        <taxon>Micrococcales</taxon>
        <taxon>Dermatophilaceae</taxon>
        <taxon>Candidatus Phosphoribacter</taxon>
    </lineage>
</organism>
<evidence type="ECO:0000313" key="11">
    <source>
        <dbReference type="Proteomes" id="UP000726105"/>
    </source>
</evidence>
<accession>A0A935M8R0</accession>
<name>A0A935M8R0_9MICO</name>
<feature type="transmembrane region" description="Helical" evidence="7">
    <location>
        <begin position="37"/>
        <end position="59"/>
    </location>
</feature>
<keyword evidence="2 7" id="KW-0812">Transmembrane</keyword>
<evidence type="ECO:0000313" key="10">
    <source>
        <dbReference type="EMBL" id="MBL0003059.1"/>
    </source>
</evidence>
<dbReference type="EMBL" id="JADJIB010000001">
    <property type="protein sequence ID" value="MBK7271978.1"/>
    <property type="molecule type" value="Genomic_DNA"/>
</dbReference>
<evidence type="ECO:0000256" key="1">
    <source>
        <dbReference type="ARBA" id="ARBA00004141"/>
    </source>
</evidence>
<dbReference type="Pfam" id="PF05154">
    <property type="entry name" value="TM2"/>
    <property type="match status" value="1"/>
</dbReference>
<evidence type="ECO:0000256" key="3">
    <source>
        <dbReference type="ARBA" id="ARBA00022729"/>
    </source>
</evidence>
<evidence type="ECO:0000256" key="7">
    <source>
        <dbReference type="SAM" id="Phobius"/>
    </source>
</evidence>
<proteinExistence type="predicted"/>
<evidence type="ECO:0000256" key="2">
    <source>
        <dbReference type="ARBA" id="ARBA00022692"/>
    </source>
</evidence>
<evidence type="ECO:0000313" key="9">
    <source>
        <dbReference type="EMBL" id="MBK7271978.1"/>
    </source>
</evidence>
<evidence type="ECO:0000256" key="4">
    <source>
        <dbReference type="ARBA" id="ARBA00022989"/>
    </source>
</evidence>
<comment type="caution">
    <text evidence="9">The sequence shown here is derived from an EMBL/GenBank/DDBJ whole genome shotgun (WGS) entry which is preliminary data.</text>
</comment>
<reference evidence="9 11" key="1">
    <citation type="submission" date="2020-10" db="EMBL/GenBank/DDBJ databases">
        <title>Connecting structure to function with the recovery of over 1000 high-quality activated sludge metagenome-assembled genomes encoding full-length rRNA genes using long-read sequencing.</title>
        <authorList>
            <person name="Singleton C.M."/>
            <person name="Petriglieri F."/>
            <person name="Kristensen J.M."/>
            <person name="Kirkegaard R.H."/>
            <person name="Michaelsen T.Y."/>
            <person name="Andersen M.H."/>
            <person name="Karst S.M."/>
            <person name="Dueholm M.S."/>
            <person name="Nielsen P.H."/>
            <person name="Albertsen M."/>
        </authorList>
    </citation>
    <scope>NUCLEOTIDE SEQUENCE [LARGE SCALE GENOMIC DNA]</scope>
    <source>
        <strain evidence="9">Ega_18-Q3-R5-49_MAXAC.001</strain>
        <strain evidence="10">Ribe_18-Q3-R11-54_MAXAC.001</strain>
    </source>
</reference>
<dbReference type="GO" id="GO:0016020">
    <property type="term" value="C:membrane"/>
    <property type="evidence" value="ECO:0007669"/>
    <property type="project" value="UniProtKB-SubCell"/>
</dbReference>
<gene>
    <name evidence="9" type="ORF">IPI13_02005</name>
    <name evidence="10" type="ORF">IPP00_03390</name>
</gene>
<dbReference type="Proteomes" id="UP000726105">
    <property type="component" value="Unassembled WGS sequence"/>
</dbReference>
<protein>
    <submittedName>
        <fullName evidence="9">TM2 domain-containing protein</fullName>
    </submittedName>
</protein>
<dbReference type="InterPro" id="IPR007829">
    <property type="entry name" value="TM2"/>
</dbReference>
<dbReference type="Proteomes" id="UP000886632">
    <property type="component" value="Unassembled WGS sequence"/>
</dbReference>
<evidence type="ECO:0000259" key="8">
    <source>
        <dbReference type="Pfam" id="PF05154"/>
    </source>
</evidence>